<evidence type="ECO:0000313" key="2">
    <source>
        <dbReference type="Proteomes" id="UP000029590"/>
    </source>
</evidence>
<organism evidence="1 2">
    <name type="scientific">Burkholderia gladioli</name>
    <name type="common">Pseudomonas marginata</name>
    <name type="synonym">Phytomonas marginata</name>
    <dbReference type="NCBI Taxonomy" id="28095"/>
    <lineage>
        <taxon>Bacteria</taxon>
        <taxon>Pseudomonadati</taxon>
        <taxon>Pseudomonadota</taxon>
        <taxon>Betaproteobacteria</taxon>
        <taxon>Burkholderiales</taxon>
        <taxon>Burkholderiaceae</taxon>
        <taxon>Burkholderia</taxon>
    </lineage>
</organism>
<sequence>MDRLWRGAYSEVMEAWRASCPRLPVWEKAGARGYLERSHAPVGVAEVSGSEAGAACPRARRKTPG</sequence>
<comment type="caution">
    <text evidence="1">The sequence shown here is derived from an EMBL/GenBank/DDBJ whole genome shotgun (WGS) entry which is preliminary data.</text>
</comment>
<dbReference type="AlphaFoldDB" id="A0AAW3EUW7"/>
<reference evidence="1 2" key="1">
    <citation type="submission" date="2014-04" db="EMBL/GenBank/DDBJ databases">
        <authorList>
            <person name="Bishop-Lilly K.A."/>
            <person name="Broomall S.M."/>
            <person name="Chain P.S."/>
            <person name="Chertkov O."/>
            <person name="Coyne S.R."/>
            <person name="Daligault H.E."/>
            <person name="Davenport K.W."/>
            <person name="Erkkila T."/>
            <person name="Frey K.G."/>
            <person name="Gibbons H.S."/>
            <person name="Gu W."/>
            <person name="Jaissle J."/>
            <person name="Johnson S.L."/>
            <person name="Koroleva G.I."/>
            <person name="Ladner J.T."/>
            <person name="Lo C.-C."/>
            <person name="Minogue T.D."/>
            <person name="Munk C."/>
            <person name="Palacios G.F."/>
            <person name="Redden C.L."/>
            <person name="Rosenzweig C.N."/>
            <person name="Scholz M.B."/>
            <person name="Teshima H."/>
            <person name="Xu Y."/>
        </authorList>
    </citation>
    <scope>NUCLEOTIDE SEQUENCE [LARGE SCALE GENOMIC DNA]</scope>
    <source>
        <strain evidence="2">gladioli</strain>
    </source>
</reference>
<proteinExistence type="predicted"/>
<evidence type="ECO:0000313" key="1">
    <source>
        <dbReference type="EMBL" id="KGC10430.1"/>
    </source>
</evidence>
<dbReference type="EMBL" id="JPGG01000018">
    <property type="protein sequence ID" value="KGC10430.1"/>
    <property type="molecule type" value="Genomic_DNA"/>
</dbReference>
<accession>A0AAW3EUW7</accession>
<gene>
    <name evidence="1" type="ORF">DM48_5514</name>
</gene>
<dbReference type="RefSeq" id="WP_052409268.1">
    <property type="nucleotide sequence ID" value="NZ_CADEQB010000027.1"/>
</dbReference>
<name>A0AAW3EUW7_BURGA</name>
<dbReference type="Proteomes" id="UP000029590">
    <property type="component" value="Unassembled WGS sequence"/>
</dbReference>
<dbReference type="KEGG" id="bgo:BM43_3402"/>
<protein>
    <submittedName>
        <fullName evidence="1">Uncharacterized protein</fullName>
    </submittedName>
</protein>